<dbReference type="Proteomes" id="UP001642483">
    <property type="component" value="Unassembled WGS sequence"/>
</dbReference>
<dbReference type="InterPro" id="IPR036397">
    <property type="entry name" value="RNaseH_sf"/>
</dbReference>
<evidence type="ECO:0000313" key="3">
    <source>
        <dbReference type="Proteomes" id="UP001642483"/>
    </source>
</evidence>
<proteinExistence type="predicted"/>
<evidence type="ECO:0000256" key="1">
    <source>
        <dbReference type="SAM" id="MobiDB-lite"/>
    </source>
</evidence>
<accession>A0ABP0G765</accession>
<dbReference type="EMBL" id="CAWYQH010000105">
    <property type="protein sequence ID" value="CAK8687666.1"/>
    <property type="molecule type" value="Genomic_DNA"/>
</dbReference>
<evidence type="ECO:0000313" key="2">
    <source>
        <dbReference type="EMBL" id="CAK8687666.1"/>
    </source>
</evidence>
<organism evidence="2 3">
    <name type="scientific">Clavelina lepadiformis</name>
    <name type="common">Light-bulb sea squirt</name>
    <name type="synonym">Ascidia lepadiformis</name>
    <dbReference type="NCBI Taxonomy" id="159417"/>
    <lineage>
        <taxon>Eukaryota</taxon>
        <taxon>Metazoa</taxon>
        <taxon>Chordata</taxon>
        <taxon>Tunicata</taxon>
        <taxon>Ascidiacea</taxon>
        <taxon>Aplousobranchia</taxon>
        <taxon>Clavelinidae</taxon>
        <taxon>Clavelina</taxon>
    </lineage>
</organism>
<reference evidence="2 3" key="1">
    <citation type="submission" date="2024-02" db="EMBL/GenBank/DDBJ databases">
        <authorList>
            <person name="Daric V."/>
            <person name="Darras S."/>
        </authorList>
    </citation>
    <scope>NUCLEOTIDE SEQUENCE [LARGE SCALE GENOMIC DNA]</scope>
</reference>
<sequence length="240" mass="27428">MTIYADASDDAAVACLHQKVGDKRRYLDFSLVDFMNANFSERVVRILKDALRVSCHPEIWPLHLPCALLALRATVKSEMGLSASEMTYSFQPSLSGDYDNPLDRCFFLDIQVVQDWTKFFKEMRSQKQRPELNTRTFWDPLLDKYDKICDRVEDGSQKSVAKRRLKPYHELSATSQNSQQPVVRTEQEETPPARTRRSMKRLSPKSVNAEHLSAKEPCSGAGVQVSKTGGRIIIRPCYHT</sequence>
<feature type="compositionally biased region" description="Polar residues" evidence="1">
    <location>
        <begin position="172"/>
        <end position="182"/>
    </location>
</feature>
<feature type="region of interest" description="Disordered" evidence="1">
    <location>
        <begin position="159"/>
        <end position="214"/>
    </location>
</feature>
<feature type="compositionally biased region" description="Basic residues" evidence="1">
    <location>
        <begin position="194"/>
        <end position="203"/>
    </location>
</feature>
<name>A0ABP0G765_CLALP</name>
<dbReference type="Gene3D" id="3.30.420.10">
    <property type="entry name" value="Ribonuclease H-like superfamily/Ribonuclease H"/>
    <property type="match status" value="1"/>
</dbReference>
<comment type="caution">
    <text evidence="2">The sequence shown here is derived from an EMBL/GenBank/DDBJ whole genome shotgun (WGS) entry which is preliminary data.</text>
</comment>
<protein>
    <submittedName>
        <fullName evidence="2">Uncharacterized protein</fullName>
    </submittedName>
</protein>
<gene>
    <name evidence="2" type="ORF">CVLEPA_LOCUS19731</name>
</gene>
<keyword evidence="3" id="KW-1185">Reference proteome</keyword>